<dbReference type="InterPro" id="IPR013766">
    <property type="entry name" value="Thioredoxin_domain"/>
</dbReference>
<keyword evidence="6" id="KW-0676">Redox-active center</keyword>
<comment type="function">
    <text evidence="1">Participates in various redox reactions through the reversible oxidation of its active center dithiol to a disulfide and catalyzes dithiol-disulfide exchange reactions.</text>
</comment>
<name>A0ABU4SIH8_9GAMM</name>
<dbReference type="NCBIfam" id="TIGR01068">
    <property type="entry name" value="thioredoxin"/>
    <property type="match status" value="1"/>
</dbReference>
<evidence type="ECO:0000313" key="10">
    <source>
        <dbReference type="EMBL" id="MDX7998459.1"/>
    </source>
</evidence>
<dbReference type="PROSITE" id="PS51352">
    <property type="entry name" value="THIOREDOXIN_2"/>
    <property type="match status" value="1"/>
</dbReference>
<feature type="domain" description="Thioredoxin" evidence="9">
    <location>
        <begin position="1"/>
        <end position="108"/>
    </location>
</feature>
<keyword evidence="3" id="KW-0813">Transport</keyword>
<dbReference type="Proteomes" id="UP001271640">
    <property type="component" value="Unassembled WGS sequence"/>
</dbReference>
<evidence type="ECO:0000256" key="2">
    <source>
        <dbReference type="ARBA" id="ARBA00008987"/>
    </source>
</evidence>
<dbReference type="PROSITE" id="PS00194">
    <property type="entry name" value="THIOREDOXIN_1"/>
    <property type="match status" value="1"/>
</dbReference>
<dbReference type="PIRSF" id="PIRSF000077">
    <property type="entry name" value="Thioredoxin"/>
    <property type="match status" value="1"/>
</dbReference>
<evidence type="ECO:0000256" key="6">
    <source>
        <dbReference type="ARBA" id="ARBA00023284"/>
    </source>
</evidence>
<dbReference type="CDD" id="cd02947">
    <property type="entry name" value="TRX_family"/>
    <property type="match status" value="1"/>
</dbReference>
<dbReference type="Pfam" id="PF00085">
    <property type="entry name" value="Thioredoxin"/>
    <property type="match status" value="1"/>
</dbReference>
<dbReference type="PANTHER" id="PTHR45663">
    <property type="entry name" value="GEO12009P1"/>
    <property type="match status" value="1"/>
</dbReference>
<accession>A0ABU4SIH8</accession>
<dbReference type="InterPro" id="IPR036249">
    <property type="entry name" value="Thioredoxin-like_sf"/>
</dbReference>
<gene>
    <name evidence="10" type="primary">trxA</name>
    <name evidence="10" type="ORF">FE394_04420</name>
</gene>
<evidence type="ECO:0000256" key="5">
    <source>
        <dbReference type="ARBA" id="ARBA00023157"/>
    </source>
</evidence>
<keyword evidence="4" id="KW-0249">Electron transport</keyword>
<evidence type="ECO:0000256" key="7">
    <source>
        <dbReference type="NCBIfam" id="TIGR01068"/>
    </source>
</evidence>
<dbReference type="SUPFAM" id="SSF52833">
    <property type="entry name" value="Thioredoxin-like"/>
    <property type="match status" value="1"/>
</dbReference>
<protein>
    <recommendedName>
        <fullName evidence="7 8">Thioredoxin</fullName>
    </recommendedName>
</protein>
<evidence type="ECO:0000259" key="9">
    <source>
        <dbReference type="PROSITE" id="PS51352"/>
    </source>
</evidence>
<dbReference type="InterPro" id="IPR005746">
    <property type="entry name" value="Thioredoxin"/>
</dbReference>
<organism evidence="10 11">
    <name type="scientific">Xenorhabdus littoralis</name>
    <dbReference type="NCBI Taxonomy" id="2582835"/>
    <lineage>
        <taxon>Bacteria</taxon>
        <taxon>Pseudomonadati</taxon>
        <taxon>Pseudomonadota</taxon>
        <taxon>Gammaproteobacteria</taxon>
        <taxon>Enterobacterales</taxon>
        <taxon>Morganellaceae</taxon>
        <taxon>Xenorhabdus</taxon>
    </lineage>
</organism>
<evidence type="ECO:0000256" key="4">
    <source>
        <dbReference type="ARBA" id="ARBA00022982"/>
    </source>
</evidence>
<dbReference type="InterPro" id="IPR017937">
    <property type="entry name" value="Thioredoxin_CS"/>
</dbReference>
<dbReference type="EMBL" id="VCDP01000015">
    <property type="protein sequence ID" value="MDX7998459.1"/>
    <property type="molecule type" value="Genomic_DNA"/>
</dbReference>
<dbReference type="PANTHER" id="PTHR45663:SF11">
    <property type="entry name" value="GEO12009P1"/>
    <property type="match status" value="1"/>
</dbReference>
<keyword evidence="5" id="KW-1015">Disulfide bond</keyword>
<evidence type="ECO:0000256" key="1">
    <source>
        <dbReference type="ARBA" id="ARBA00003318"/>
    </source>
</evidence>
<proteinExistence type="inferred from homology"/>
<evidence type="ECO:0000256" key="3">
    <source>
        <dbReference type="ARBA" id="ARBA00022448"/>
    </source>
</evidence>
<evidence type="ECO:0000313" key="11">
    <source>
        <dbReference type="Proteomes" id="UP001271640"/>
    </source>
</evidence>
<reference evidence="11" key="1">
    <citation type="journal article" date="2024" name="Toxins">
        <title>Genome Sequence Analysis of Native Xenorhabdus Strains Isolated from Entomopathogenic Nematodes in Argentina.</title>
        <authorList>
            <person name="Palma L."/>
            <person name="Frizzo L."/>
            <person name="Kaiser S."/>
            <person name="Berry C."/>
            <person name="Caballero P."/>
            <person name="Bode H.B."/>
            <person name="Del Valle E.E."/>
        </authorList>
    </citation>
    <scope>NUCLEOTIDE SEQUENCE [LARGE SCALE GENOMIC DNA]</scope>
    <source>
        <strain evidence="11">Reich</strain>
    </source>
</reference>
<dbReference type="PRINTS" id="PR00421">
    <property type="entry name" value="THIOREDOXIN"/>
</dbReference>
<comment type="caution">
    <text evidence="10">The sequence shown here is derived from an EMBL/GenBank/DDBJ whole genome shotgun (WGS) entry which is preliminary data.</text>
</comment>
<evidence type="ECO:0000256" key="8">
    <source>
        <dbReference type="PIRNR" id="PIRNR000077"/>
    </source>
</evidence>
<comment type="similarity">
    <text evidence="2 8">Belongs to the thioredoxin family.</text>
</comment>
<keyword evidence="11" id="KW-1185">Reference proteome</keyword>
<sequence length="109" mass="11861">MSNLIELVENNFDDVVNPNTGISVVRFWAPWCGPCLMVAPIYEKLADEMNKSATFGEVNIDDVPSIAARYGIRSIPTTVVFKNGKPVDVLVGVASLTQFKDVVSKALDS</sequence>
<dbReference type="Gene3D" id="3.40.30.10">
    <property type="entry name" value="Glutaredoxin"/>
    <property type="match status" value="1"/>
</dbReference>